<dbReference type="EMBL" id="CP033614">
    <property type="protein sequence ID" value="AYV56855.1"/>
    <property type="molecule type" value="Genomic_DNA"/>
</dbReference>
<dbReference type="InterPro" id="IPR038231">
    <property type="entry name" value="MepB-like_sf"/>
</dbReference>
<dbReference type="InterPro" id="IPR011235">
    <property type="entry name" value="MepB-like"/>
</dbReference>
<dbReference type="AlphaFoldDB" id="A0AAD0UPS7"/>
<dbReference type="PIRSF" id="PIRSF032285">
    <property type="entry name" value="UCP032285"/>
    <property type="match status" value="1"/>
</dbReference>
<dbReference type="RefSeq" id="WP_123180040.1">
    <property type="nucleotide sequence ID" value="NZ_CP033614.1"/>
</dbReference>
<dbReference type="Gene3D" id="3.40.1350.140">
    <property type="entry name" value="MepB-like"/>
    <property type="match status" value="1"/>
</dbReference>
<name>A0AAD0UPS7_9LEPT</name>
<dbReference type="Proteomes" id="UP000276407">
    <property type="component" value="Chromosome 1"/>
</dbReference>
<proteinExistence type="predicted"/>
<organism evidence="1 2">
    <name type="scientific">Leptospira kmetyi</name>
    <dbReference type="NCBI Taxonomy" id="408139"/>
    <lineage>
        <taxon>Bacteria</taxon>
        <taxon>Pseudomonadati</taxon>
        <taxon>Spirochaetota</taxon>
        <taxon>Spirochaetia</taxon>
        <taxon>Leptospirales</taxon>
        <taxon>Leptospiraceae</taxon>
        <taxon>Leptospira</taxon>
    </lineage>
</organism>
<evidence type="ECO:0000313" key="1">
    <source>
        <dbReference type="EMBL" id="AYV56855.1"/>
    </source>
</evidence>
<sequence length="176" mass="20548">MQSQTTTSKKLPAILNEVRLLFSKNCDLEIEDYRIEKESDDYNAASFALNNKQVVFRLAKITPKKIGMFVTLWKRNKNGITAPYHKKDKVDLVVIEVRKSNRVGHFVFNKEILIEKGIFTANKEGKRGFRIYPPWESPSSKQALASQVWQSRYFFENHKIDPNDTLRLRELLNLKS</sequence>
<dbReference type="Pfam" id="PF08877">
    <property type="entry name" value="MepB-like"/>
    <property type="match status" value="1"/>
</dbReference>
<reference evidence="1 2" key="1">
    <citation type="submission" date="2018-11" db="EMBL/GenBank/DDBJ databases">
        <title>Complete genome sequence of Leptospira kmetyi isolate LS 001/16 from soil sample associated with a leptospirosis patient in Kelantan.</title>
        <authorList>
            <person name="Muhammad Yusoff F."/>
            <person name="Muhammad Yusoff S."/>
            <person name="Ahmad M.N."/>
            <person name="Yusof N.Y."/>
            <person name="Aziah I."/>
        </authorList>
    </citation>
    <scope>NUCLEOTIDE SEQUENCE [LARGE SCALE GENOMIC DNA]</scope>
    <source>
        <strain evidence="1 2">LS 001/16</strain>
    </source>
</reference>
<protein>
    <submittedName>
        <fullName evidence="1">MepB protein</fullName>
    </submittedName>
</protein>
<evidence type="ECO:0000313" key="2">
    <source>
        <dbReference type="Proteomes" id="UP000276407"/>
    </source>
</evidence>
<dbReference type="KEGG" id="lkm:EFP84_16020"/>
<accession>A0AAD0UPS7</accession>
<gene>
    <name evidence="1" type="ORF">EFP84_16020</name>
</gene>